<sequence length="382" mass="42610">MQLSLELEYWTIDSTGALAPATPVLDRIDDLDAESADPLLEVVTDPCDGVAELEAEVTARLREAIDVAREEDRRLVPLSTPLNAGSISTSDGPRTEIQRRVLGERFADATRCAGTHLHIDQIAGAETDQLNLLTALDPAFALVASSGHHRGEAVANCARPHVYRRGCYGDHPELGRLRPYVDDTAEWDERVADSFERFRREAMAEGVDPAAFEEQFTPEDSTWTPVRLREEFGTIEWRAPDVALPGQILRLVTDVRNAVDSVVDRGLEIGGRPGVTGESVTVPEFDRLQEHTRAAIDDGLDAPAVSQYLERMGFDPADYRPIAKECEHVSRLSRERARRLRLRYADRLEWEVEALSDDVSKRAAVPRSKTQRRVPTVRSRTV</sequence>
<gene>
    <name evidence="2" type="ORF">ACFQGH_15910</name>
</gene>
<dbReference type="AlphaFoldDB" id="A0ABD5V728"/>
<reference evidence="2 3" key="1">
    <citation type="journal article" date="2019" name="Int. J. Syst. Evol. Microbiol.">
        <title>The Global Catalogue of Microorganisms (GCM) 10K type strain sequencing project: providing services to taxonomists for standard genome sequencing and annotation.</title>
        <authorList>
            <consortium name="The Broad Institute Genomics Platform"/>
            <consortium name="The Broad Institute Genome Sequencing Center for Infectious Disease"/>
            <person name="Wu L."/>
            <person name="Ma J."/>
        </authorList>
    </citation>
    <scope>NUCLEOTIDE SEQUENCE [LARGE SCALE GENOMIC DNA]</scope>
    <source>
        <strain evidence="2 3">CGMCC 1.3240</strain>
    </source>
</reference>
<dbReference type="EMBL" id="JBHSXQ010000004">
    <property type="protein sequence ID" value="MFC6906681.1"/>
    <property type="molecule type" value="Genomic_DNA"/>
</dbReference>
<dbReference type="RefSeq" id="WP_340605251.1">
    <property type="nucleotide sequence ID" value="NZ_JBBMXV010000004.1"/>
</dbReference>
<name>A0ABD5V728_9EURY</name>
<dbReference type="PANTHER" id="PTHR36510:SF1">
    <property type="entry name" value="GLUTAMATE--CYSTEINE LIGASE 2-RELATED"/>
    <property type="match status" value="1"/>
</dbReference>
<dbReference type="Proteomes" id="UP001596312">
    <property type="component" value="Unassembled WGS sequence"/>
</dbReference>
<keyword evidence="2" id="KW-0436">Ligase</keyword>
<dbReference type="GO" id="GO:0016874">
    <property type="term" value="F:ligase activity"/>
    <property type="evidence" value="ECO:0007669"/>
    <property type="project" value="UniProtKB-KW"/>
</dbReference>
<dbReference type="Pfam" id="PF04107">
    <property type="entry name" value="GCS2"/>
    <property type="match status" value="1"/>
</dbReference>
<dbReference type="InterPro" id="IPR014746">
    <property type="entry name" value="Gln_synth/guanido_kin_cat_dom"/>
</dbReference>
<dbReference type="SUPFAM" id="SSF55931">
    <property type="entry name" value="Glutamine synthetase/guanido kinase"/>
    <property type="match status" value="1"/>
</dbReference>
<feature type="region of interest" description="Disordered" evidence="1">
    <location>
        <begin position="361"/>
        <end position="382"/>
    </location>
</feature>
<dbReference type="InterPro" id="IPR006336">
    <property type="entry name" value="GCS2"/>
</dbReference>
<proteinExistence type="predicted"/>
<dbReference type="Gene3D" id="3.30.590.20">
    <property type="match status" value="1"/>
</dbReference>
<evidence type="ECO:0000256" key="1">
    <source>
        <dbReference type="SAM" id="MobiDB-lite"/>
    </source>
</evidence>
<dbReference type="PANTHER" id="PTHR36510">
    <property type="entry name" value="GLUTAMATE--CYSTEINE LIGASE 2-RELATED"/>
    <property type="match status" value="1"/>
</dbReference>
<evidence type="ECO:0000313" key="2">
    <source>
        <dbReference type="EMBL" id="MFC6906681.1"/>
    </source>
</evidence>
<protein>
    <submittedName>
        <fullName evidence="2">Glutamate-cysteine ligase family protein</fullName>
    </submittedName>
</protein>
<accession>A0ABD5V728</accession>
<organism evidence="2 3">
    <name type="scientific">Halalkalicoccus tibetensis</name>
    <dbReference type="NCBI Taxonomy" id="175632"/>
    <lineage>
        <taxon>Archaea</taxon>
        <taxon>Methanobacteriati</taxon>
        <taxon>Methanobacteriota</taxon>
        <taxon>Stenosarchaea group</taxon>
        <taxon>Halobacteria</taxon>
        <taxon>Halobacteriales</taxon>
        <taxon>Halococcaceae</taxon>
        <taxon>Halalkalicoccus</taxon>
    </lineage>
</organism>
<keyword evidence="3" id="KW-1185">Reference proteome</keyword>
<dbReference type="InterPro" id="IPR050141">
    <property type="entry name" value="GCL_type2/YbdK_subfam"/>
</dbReference>
<evidence type="ECO:0000313" key="3">
    <source>
        <dbReference type="Proteomes" id="UP001596312"/>
    </source>
</evidence>
<comment type="caution">
    <text evidence="2">The sequence shown here is derived from an EMBL/GenBank/DDBJ whole genome shotgun (WGS) entry which is preliminary data.</text>
</comment>